<proteinExistence type="predicted"/>
<feature type="region of interest" description="Disordered" evidence="1">
    <location>
        <begin position="208"/>
        <end position="237"/>
    </location>
</feature>
<feature type="region of interest" description="Disordered" evidence="1">
    <location>
        <begin position="249"/>
        <end position="339"/>
    </location>
</feature>
<dbReference type="GeneID" id="77804396"/>
<keyword evidence="4" id="KW-1185">Reference proteome</keyword>
<evidence type="ECO:0000313" key="3">
    <source>
        <dbReference type="EMBL" id="WAQ91915.1"/>
    </source>
</evidence>
<evidence type="ECO:0000313" key="4">
    <source>
        <dbReference type="Proteomes" id="UP001164743"/>
    </source>
</evidence>
<feature type="chain" id="PRO_5046526342" evidence="2">
    <location>
        <begin position="22"/>
        <end position="553"/>
    </location>
</feature>
<reference evidence="3" key="1">
    <citation type="submission" date="2022-10" db="EMBL/GenBank/DDBJ databases">
        <title>Puccinia triticina Genome sequencing and assembly.</title>
        <authorList>
            <person name="Li C."/>
        </authorList>
    </citation>
    <scope>NUCLEOTIDE SEQUENCE</scope>
    <source>
        <strain evidence="3">Pt15</strain>
    </source>
</reference>
<feature type="compositionally biased region" description="Low complexity" evidence="1">
    <location>
        <begin position="44"/>
        <end position="60"/>
    </location>
</feature>
<dbReference type="EMBL" id="CP110435">
    <property type="protein sequence ID" value="WAQ91915.1"/>
    <property type="molecule type" value="Genomic_DNA"/>
</dbReference>
<gene>
    <name evidence="3" type="ORF">PtA15_15A308</name>
</gene>
<organism evidence="3 4">
    <name type="scientific">Puccinia triticina</name>
    <dbReference type="NCBI Taxonomy" id="208348"/>
    <lineage>
        <taxon>Eukaryota</taxon>
        <taxon>Fungi</taxon>
        <taxon>Dikarya</taxon>
        <taxon>Basidiomycota</taxon>
        <taxon>Pucciniomycotina</taxon>
        <taxon>Pucciniomycetes</taxon>
        <taxon>Pucciniales</taxon>
        <taxon>Pucciniaceae</taxon>
        <taxon>Puccinia</taxon>
    </lineage>
</organism>
<feature type="signal peptide" evidence="2">
    <location>
        <begin position="1"/>
        <end position="21"/>
    </location>
</feature>
<dbReference type="Proteomes" id="UP001164743">
    <property type="component" value="Chromosome 15A"/>
</dbReference>
<name>A0ABY7D3V1_9BASI</name>
<evidence type="ECO:0000256" key="1">
    <source>
        <dbReference type="SAM" id="MobiDB-lite"/>
    </source>
</evidence>
<dbReference type="RefSeq" id="XP_053027470.1">
    <property type="nucleotide sequence ID" value="XM_053163501.1"/>
</dbReference>
<feature type="compositionally biased region" description="Polar residues" evidence="1">
    <location>
        <begin position="249"/>
        <end position="289"/>
    </location>
</feature>
<accession>A0ABY7D3V1</accession>
<sequence length="553" mass="59321">MASFLWLLMALTYSLPSAIQAQLPTAQPAPNPQQSNMLPRPMAQASSGQQQFLSQQQPTSRPGTMPPAGMVQESGAYPRTGVPSQTPPPQDASSIQESPAQFPPNNPAMVRNQTPPMSDAMGMNPPQTMAPPQTMMTSAQTMTPPQTMMTPPQTMMSPPQTMMDPAQTMTPSEKMMAPADKNQTKTPPMDFSSLIPFQKIPPMYSMKQASNTSLTPSPTGSTISPASSDQTKNNSPALNATMSAYNKKNATAKNQPSLATKNQTLPAPDSLSSIGATSLPSSANQTMASKANRKAPPTDMSPGLQMNSSMSPGQQMNSSMEISQAEMAGPGTGQVSPKAMKSAPIMGTSAPRIDTVTTPLPLAAETNDSTTPDFAQLIATEKFNGMIQVNAQDDLKAQELINRLRAASKMKLNSHQLGNQTVFLNSLTAEQKMILEGKMRSLALTPTQLQLEANYLGNFVSATDKMAHQAGFDAIKKYLTPEAQRGFDASEGMKSLILTDEQKYRYEEGSREFLEDPGMRNQSGANHNSSHLSDQNLLVLFGLFISGLLIINA</sequence>
<evidence type="ECO:0000256" key="2">
    <source>
        <dbReference type="SAM" id="SignalP"/>
    </source>
</evidence>
<keyword evidence="2" id="KW-0732">Signal</keyword>
<protein>
    <submittedName>
        <fullName evidence="3">Uncharacterized protein</fullName>
    </submittedName>
</protein>
<feature type="region of interest" description="Disordered" evidence="1">
    <location>
        <begin position="24"/>
        <end position="124"/>
    </location>
</feature>
<feature type="compositionally biased region" description="Polar residues" evidence="1">
    <location>
        <begin position="304"/>
        <end position="322"/>
    </location>
</feature>